<protein>
    <submittedName>
        <fullName evidence="3">Uncharacterized protein LOC125179069</fullName>
    </submittedName>
</protein>
<evidence type="ECO:0000256" key="1">
    <source>
        <dbReference type="SAM" id="MobiDB-lite"/>
    </source>
</evidence>
<dbReference type="RefSeq" id="XP_047740159.1">
    <property type="nucleotide sequence ID" value="XM_047884203.1"/>
</dbReference>
<keyword evidence="2" id="KW-1185">Reference proteome</keyword>
<gene>
    <name evidence="3" type="primary">LOC125179069</name>
</gene>
<dbReference type="KEGG" id="hazt:125179069"/>
<dbReference type="GeneID" id="125179069"/>
<name>A0A979FSL8_HYAAZ</name>
<dbReference type="Proteomes" id="UP000694843">
    <property type="component" value="Unplaced"/>
</dbReference>
<feature type="region of interest" description="Disordered" evidence="1">
    <location>
        <begin position="1"/>
        <end position="65"/>
    </location>
</feature>
<accession>A0A979FSL8</accession>
<evidence type="ECO:0000313" key="3">
    <source>
        <dbReference type="RefSeq" id="XP_047740159.1"/>
    </source>
</evidence>
<sequence>MSTSRGAMRLAPLGGRRSHSSGSMLSGRSGGSSNRSQRSRESASSAASSDSKEACSKGSVGSSELEGEVELWYRGEGTEHWRTCLINVRLQVTPTLQVMRLASDF</sequence>
<feature type="compositionally biased region" description="Low complexity" evidence="1">
    <location>
        <begin position="20"/>
        <end position="49"/>
    </location>
</feature>
<organism evidence="2 3">
    <name type="scientific">Hyalella azteca</name>
    <name type="common">Amphipod</name>
    <dbReference type="NCBI Taxonomy" id="294128"/>
    <lineage>
        <taxon>Eukaryota</taxon>
        <taxon>Metazoa</taxon>
        <taxon>Ecdysozoa</taxon>
        <taxon>Arthropoda</taxon>
        <taxon>Crustacea</taxon>
        <taxon>Multicrustacea</taxon>
        <taxon>Malacostraca</taxon>
        <taxon>Eumalacostraca</taxon>
        <taxon>Peracarida</taxon>
        <taxon>Amphipoda</taxon>
        <taxon>Senticaudata</taxon>
        <taxon>Talitrida</taxon>
        <taxon>Talitroidea</taxon>
        <taxon>Hyalellidae</taxon>
        <taxon>Hyalella</taxon>
    </lineage>
</organism>
<dbReference type="AlphaFoldDB" id="A0A979FSL8"/>
<proteinExistence type="predicted"/>
<reference evidence="3" key="1">
    <citation type="submission" date="2025-08" db="UniProtKB">
        <authorList>
            <consortium name="RefSeq"/>
        </authorList>
    </citation>
    <scope>IDENTIFICATION</scope>
    <source>
        <tissue evidence="3">Whole organism</tissue>
    </source>
</reference>
<evidence type="ECO:0000313" key="2">
    <source>
        <dbReference type="Proteomes" id="UP000694843"/>
    </source>
</evidence>